<feature type="region of interest" description="Disordered" evidence="11">
    <location>
        <begin position="58"/>
        <end position="117"/>
    </location>
</feature>
<dbReference type="PROSITE" id="PS00754">
    <property type="entry name" value="NA_NEUROTRAN_SYMP_2"/>
    <property type="match status" value="1"/>
</dbReference>
<feature type="transmembrane region" description="Helical" evidence="12">
    <location>
        <begin position="330"/>
        <end position="356"/>
    </location>
</feature>
<feature type="binding site" evidence="8">
    <location>
        <position position="386"/>
    </location>
    <ligand>
        <name>Na(+)</name>
        <dbReference type="ChEBI" id="CHEBI:29101"/>
        <label>1</label>
    </ligand>
</feature>
<reference evidence="13 14" key="1">
    <citation type="submission" date="2023-03" db="EMBL/GenBank/DDBJ databases">
        <title>High-quality genome of Scylla paramamosain provides insights in environmental adaptation.</title>
        <authorList>
            <person name="Zhang L."/>
        </authorList>
    </citation>
    <scope>NUCLEOTIDE SEQUENCE [LARGE SCALE GENOMIC DNA]</scope>
    <source>
        <strain evidence="13">LZ_2023a</strain>
        <tissue evidence="13">Muscle</tissue>
    </source>
</reference>
<gene>
    <name evidence="13" type="ORF">O3P69_001888</name>
</gene>
<dbReference type="PANTHER" id="PTHR11616">
    <property type="entry name" value="SODIUM/CHLORIDE DEPENDENT TRANSPORTER"/>
    <property type="match status" value="1"/>
</dbReference>
<feature type="transmembrane region" description="Helical" evidence="12">
    <location>
        <begin position="167"/>
        <end position="185"/>
    </location>
</feature>
<feature type="binding site" evidence="8">
    <location>
        <position position="487"/>
    </location>
    <ligand>
        <name>Na(+)</name>
        <dbReference type="ChEBI" id="CHEBI:29101"/>
        <label>1</label>
    </ligand>
</feature>
<evidence type="ECO:0000256" key="12">
    <source>
        <dbReference type="SAM" id="Phobius"/>
    </source>
</evidence>
<evidence type="ECO:0000256" key="11">
    <source>
        <dbReference type="SAM" id="MobiDB-lite"/>
    </source>
</evidence>
<dbReference type="GO" id="GO:0005283">
    <property type="term" value="F:amino acid:sodium symporter activity"/>
    <property type="evidence" value="ECO:0007669"/>
    <property type="project" value="TreeGrafter"/>
</dbReference>
<feature type="region of interest" description="Disordered" evidence="11">
    <location>
        <begin position="693"/>
        <end position="731"/>
    </location>
</feature>
<feature type="transmembrane region" description="Helical" evidence="12">
    <location>
        <begin position="301"/>
        <end position="321"/>
    </location>
</feature>
<feature type="transmembrane region" description="Helical" evidence="12">
    <location>
        <begin position="412"/>
        <end position="437"/>
    </location>
</feature>
<feature type="binding site" evidence="8">
    <location>
        <position position="418"/>
    </location>
    <ligand>
        <name>Na(+)</name>
        <dbReference type="ChEBI" id="CHEBI:29101"/>
        <label>1</label>
    </ligand>
</feature>
<dbReference type="AlphaFoldDB" id="A0AAW0V014"/>
<protein>
    <recommendedName>
        <fullName evidence="10">Transporter</fullName>
    </recommendedName>
</protein>
<dbReference type="Proteomes" id="UP001487740">
    <property type="component" value="Unassembled WGS sequence"/>
</dbReference>
<feature type="transmembrane region" description="Helical" evidence="12">
    <location>
        <begin position="583"/>
        <end position="605"/>
    </location>
</feature>
<feature type="binding site" evidence="8">
    <location>
        <position position="146"/>
    </location>
    <ligand>
        <name>Na(+)</name>
        <dbReference type="ChEBI" id="CHEBI:29101"/>
        <label>1</label>
    </ligand>
</feature>
<dbReference type="EMBL" id="JARAKH010000003">
    <property type="protein sequence ID" value="KAK8405689.1"/>
    <property type="molecule type" value="Genomic_DNA"/>
</dbReference>
<dbReference type="GO" id="GO:0005886">
    <property type="term" value="C:plasma membrane"/>
    <property type="evidence" value="ECO:0007669"/>
    <property type="project" value="TreeGrafter"/>
</dbReference>
<feature type="transmembrane region" description="Helical" evidence="12">
    <location>
        <begin position="542"/>
        <end position="563"/>
    </location>
</feature>
<dbReference type="PANTHER" id="PTHR11616:SF241">
    <property type="entry name" value="SODIUM- AND CHLORIDE-DEPENDENT GLYCINE TRANSPORTER 2"/>
    <property type="match status" value="1"/>
</dbReference>
<evidence type="ECO:0000256" key="6">
    <source>
        <dbReference type="ARBA" id="ARBA00022989"/>
    </source>
</evidence>
<keyword evidence="3 10" id="KW-0813">Transport</keyword>
<feature type="disulfide bond" evidence="9">
    <location>
        <begin position="249"/>
        <end position="258"/>
    </location>
</feature>
<keyword evidence="14" id="KW-1185">Reference proteome</keyword>
<dbReference type="InterPro" id="IPR000175">
    <property type="entry name" value="Na/ntran_symport"/>
</dbReference>
<evidence type="ECO:0000256" key="7">
    <source>
        <dbReference type="ARBA" id="ARBA00023136"/>
    </source>
</evidence>
<dbReference type="PRINTS" id="PR00176">
    <property type="entry name" value="NANEUSMPORT"/>
</dbReference>
<evidence type="ECO:0000256" key="3">
    <source>
        <dbReference type="ARBA" id="ARBA00022448"/>
    </source>
</evidence>
<comment type="similarity">
    <text evidence="2 10">Belongs to the sodium:neurotransmitter symporter (SNF) (TC 2.A.22) family.</text>
</comment>
<evidence type="ECO:0000256" key="2">
    <source>
        <dbReference type="ARBA" id="ARBA00006459"/>
    </source>
</evidence>
<organism evidence="13 14">
    <name type="scientific">Scylla paramamosain</name>
    <name type="common">Mud crab</name>
    <dbReference type="NCBI Taxonomy" id="85552"/>
    <lineage>
        <taxon>Eukaryota</taxon>
        <taxon>Metazoa</taxon>
        <taxon>Ecdysozoa</taxon>
        <taxon>Arthropoda</taxon>
        <taxon>Crustacea</taxon>
        <taxon>Multicrustacea</taxon>
        <taxon>Malacostraca</taxon>
        <taxon>Eumalacostraca</taxon>
        <taxon>Eucarida</taxon>
        <taxon>Decapoda</taxon>
        <taxon>Pleocyemata</taxon>
        <taxon>Brachyura</taxon>
        <taxon>Eubrachyura</taxon>
        <taxon>Portunoidea</taxon>
        <taxon>Portunidae</taxon>
        <taxon>Portuninae</taxon>
        <taxon>Scylla</taxon>
    </lineage>
</organism>
<feature type="binding site" evidence="8">
    <location>
        <position position="151"/>
    </location>
    <ligand>
        <name>Na(+)</name>
        <dbReference type="ChEBI" id="CHEBI:29101"/>
        <label>1</label>
    </ligand>
</feature>
<name>A0AAW0V014_SCYPA</name>
<keyword evidence="9" id="KW-1015">Disulfide bond</keyword>
<keyword evidence="6 12" id="KW-1133">Transmembrane helix</keyword>
<feature type="transmembrane region" description="Helical" evidence="12">
    <location>
        <begin position="469"/>
        <end position="492"/>
    </location>
</feature>
<accession>A0AAW0V014</accession>
<evidence type="ECO:0000256" key="5">
    <source>
        <dbReference type="ARBA" id="ARBA00022847"/>
    </source>
</evidence>
<keyword evidence="4 10" id="KW-0812">Transmembrane</keyword>
<sequence>MAIGEGRCALCHPNHHLSGHHQQQQACDVCSEYRACHTCHGHQPACDGAMVTSGKLSAMEGNEGAGSGGGNGEGEEGGGREGAPLLNEDLNEATTGEAVQEEGVVPETQEDTLISRKMSLSQDSGSVERGLWQNKWDYFLSVAGFAIGLANVWRFPYLCYMNGGGAFLIPYVLTLVLIGLPLYLLESSLGQFTSSSCLTLYRVCPILKGAGYATFLVNLVFVTVYNVIIAYPLVYLCHSFTSILPWSTCDNTWNSPECSGTENYYNFTLNSSDAAPPSPADEFFHKHILELSGSMTELAGFRWPVVGASVFTWVFVFLCVFKGINVFGKVVWFTATFPFIMLFTLLFRGLTLPGAWDGIYFYLNPNFAKLTDLKVWAAAAAQIFYSLGPGWGILTSLGSYNKFRNRCQRDALVVPLLNCFTSILAGFVVFSVLGFMAHRTGTSVENVTAAGPSLVFITYPEALSLMPFAPLWAVLFFLMIFFLGIDSMIAHIENLTVSLVDEYPRLRPHRSLVTFVVCLLDVMVSLLFCTRGGMYWLALVDWYSSSYTLILNCLCEILVFGFIYGAGKTVRDLQMMTGERVNYFWYGSWLVVTPLGILFIFINTVVSSAPASYRGQELPGWAQSIGWLTAVTSMAAVPLYIVYYLTCGSKGNPCKRLKTGFTPKESWGPASESHREEWLALCRQEPLRNRFLHPDLSYPHPRPGSSDTVPLKSPRADQSPVKNKASKRVQV</sequence>
<feature type="binding site" evidence="8">
    <location>
        <position position="144"/>
    </location>
    <ligand>
        <name>Na(+)</name>
        <dbReference type="ChEBI" id="CHEBI:29101"/>
        <label>1</label>
    </ligand>
</feature>
<evidence type="ECO:0000313" key="13">
    <source>
        <dbReference type="EMBL" id="KAK8405689.1"/>
    </source>
</evidence>
<feature type="transmembrane region" description="Helical" evidence="12">
    <location>
        <begin position="376"/>
        <end position="400"/>
    </location>
</feature>
<dbReference type="SUPFAM" id="SSF161070">
    <property type="entry name" value="SNF-like"/>
    <property type="match status" value="1"/>
</dbReference>
<dbReference type="NCBIfam" id="NF037979">
    <property type="entry name" value="Na_transp"/>
    <property type="match status" value="1"/>
</dbReference>
<dbReference type="InterPro" id="IPR037272">
    <property type="entry name" value="SNS_sf"/>
</dbReference>
<comment type="caution">
    <text evidence="13">The sequence shown here is derived from an EMBL/GenBank/DDBJ whole genome shotgun (WGS) entry which is preliminary data.</text>
</comment>
<keyword evidence="7 12" id="KW-0472">Membrane</keyword>
<dbReference type="PROSITE" id="PS00610">
    <property type="entry name" value="NA_NEUROTRAN_SYMP_1"/>
    <property type="match status" value="1"/>
</dbReference>
<evidence type="ECO:0000256" key="4">
    <source>
        <dbReference type="ARBA" id="ARBA00022692"/>
    </source>
</evidence>
<dbReference type="GO" id="GO:0089718">
    <property type="term" value="P:amino acid import across plasma membrane"/>
    <property type="evidence" value="ECO:0007669"/>
    <property type="project" value="TreeGrafter"/>
</dbReference>
<evidence type="ECO:0000256" key="1">
    <source>
        <dbReference type="ARBA" id="ARBA00004141"/>
    </source>
</evidence>
<evidence type="ECO:0000256" key="9">
    <source>
        <dbReference type="PIRSR" id="PIRSR600175-2"/>
    </source>
</evidence>
<keyword evidence="5 10" id="KW-0769">Symport</keyword>
<feature type="binding site" evidence="8">
    <location>
        <position position="486"/>
    </location>
    <ligand>
        <name>Na(+)</name>
        <dbReference type="ChEBI" id="CHEBI:29101"/>
        <label>1</label>
    </ligand>
</feature>
<keyword evidence="8" id="KW-0479">Metal-binding</keyword>
<dbReference type="PROSITE" id="PS50267">
    <property type="entry name" value="NA_NEUROTRAN_SYMP_3"/>
    <property type="match status" value="1"/>
</dbReference>
<evidence type="ECO:0000256" key="10">
    <source>
        <dbReference type="RuleBase" id="RU003732"/>
    </source>
</evidence>
<evidence type="ECO:0000313" key="14">
    <source>
        <dbReference type="Proteomes" id="UP001487740"/>
    </source>
</evidence>
<feature type="transmembrane region" description="Helical" evidence="12">
    <location>
        <begin position="138"/>
        <end position="155"/>
    </location>
</feature>
<feature type="compositionally biased region" description="Gly residues" evidence="11">
    <location>
        <begin position="63"/>
        <end position="72"/>
    </location>
</feature>
<comment type="subcellular location">
    <subcellularLocation>
        <location evidence="1">Membrane</location>
        <topology evidence="1">Multi-pass membrane protein</topology>
    </subcellularLocation>
</comment>
<dbReference type="GO" id="GO:0046872">
    <property type="term" value="F:metal ion binding"/>
    <property type="evidence" value="ECO:0007669"/>
    <property type="project" value="UniProtKB-KW"/>
</dbReference>
<keyword evidence="8" id="KW-0915">Sodium</keyword>
<feature type="transmembrane region" description="Helical" evidence="12">
    <location>
        <begin position="512"/>
        <end position="536"/>
    </location>
</feature>
<proteinExistence type="inferred from homology"/>
<evidence type="ECO:0000256" key="8">
    <source>
        <dbReference type="PIRSR" id="PIRSR600175-1"/>
    </source>
</evidence>
<dbReference type="Pfam" id="PF00209">
    <property type="entry name" value="SNF"/>
    <property type="match status" value="1"/>
</dbReference>
<feature type="binding site" evidence="8">
    <location>
        <position position="483"/>
    </location>
    <ligand>
        <name>Na(+)</name>
        <dbReference type="ChEBI" id="CHEBI:29101"/>
        <label>1</label>
    </ligand>
</feature>
<feature type="transmembrane region" description="Helical" evidence="12">
    <location>
        <begin position="206"/>
        <end position="234"/>
    </location>
</feature>
<feature type="transmembrane region" description="Helical" evidence="12">
    <location>
        <begin position="625"/>
        <end position="646"/>
    </location>
</feature>